<accession>A0A3M7QZ32</accession>
<proteinExistence type="predicted"/>
<dbReference type="AlphaFoldDB" id="A0A3M7QZ32"/>
<sequence>MVKLLINLLNKLKKLISEEIAAFKKEKYDQEFQKFLKASPSETRFWKKIKEFDSVNDMSKLIPFLIHNGKKVFSDQIKCDLFSLKLESIFKPYSDPMFDEGFKNVVDEQVKSDSLFAYQNHNKKFEENFSSIELDKQLKKLPLKSAPGIDKLNNKLLTNIGPQVRLNK</sequence>
<gene>
    <name evidence="1" type="ORF">BpHYR1_032603</name>
</gene>
<reference evidence="1 2" key="1">
    <citation type="journal article" date="2018" name="Sci. Rep.">
        <title>Genomic signatures of local adaptation to the degree of environmental predictability in rotifers.</title>
        <authorList>
            <person name="Franch-Gras L."/>
            <person name="Hahn C."/>
            <person name="Garcia-Roger E.M."/>
            <person name="Carmona M.J."/>
            <person name="Serra M."/>
            <person name="Gomez A."/>
        </authorList>
    </citation>
    <scope>NUCLEOTIDE SEQUENCE [LARGE SCALE GENOMIC DNA]</scope>
    <source>
        <strain evidence="1">HYR1</strain>
    </source>
</reference>
<evidence type="ECO:0000313" key="2">
    <source>
        <dbReference type="Proteomes" id="UP000276133"/>
    </source>
</evidence>
<name>A0A3M7QZ32_BRAPC</name>
<comment type="caution">
    <text evidence="1">The sequence shown here is derived from an EMBL/GenBank/DDBJ whole genome shotgun (WGS) entry which is preliminary data.</text>
</comment>
<protein>
    <submittedName>
        <fullName evidence="1">Uncharacterized protein</fullName>
    </submittedName>
</protein>
<dbReference type="EMBL" id="REGN01004697">
    <property type="protein sequence ID" value="RNA16479.1"/>
    <property type="molecule type" value="Genomic_DNA"/>
</dbReference>
<keyword evidence="2" id="KW-1185">Reference proteome</keyword>
<organism evidence="1 2">
    <name type="scientific">Brachionus plicatilis</name>
    <name type="common">Marine rotifer</name>
    <name type="synonym">Brachionus muelleri</name>
    <dbReference type="NCBI Taxonomy" id="10195"/>
    <lineage>
        <taxon>Eukaryota</taxon>
        <taxon>Metazoa</taxon>
        <taxon>Spiralia</taxon>
        <taxon>Gnathifera</taxon>
        <taxon>Rotifera</taxon>
        <taxon>Eurotatoria</taxon>
        <taxon>Monogononta</taxon>
        <taxon>Pseudotrocha</taxon>
        <taxon>Ploima</taxon>
        <taxon>Brachionidae</taxon>
        <taxon>Brachionus</taxon>
    </lineage>
</organism>
<dbReference type="Proteomes" id="UP000276133">
    <property type="component" value="Unassembled WGS sequence"/>
</dbReference>
<evidence type="ECO:0000313" key="1">
    <source>
        <dbReference type="EMBL" id="RNA16479.1"/>
    </source>
</evidence>